<dbReference type="GO" id="GO:0017000">
    <property type="term" value="P:antibiotic biosynthetic process"/>
    <property type="evidence" value="ECO:0007669"/>
    <property type="project" value="UniProtKB-ARBA"/>
</dbReference>
<feature type="chain" id="PRO_5042082125" evidence="1">
    <location>
        <begin position="23"/>
        <end position="296"/>
    </location>
</feature>
<dbReference type="PANTHER" id="PTHR37574:SF1">
    <property type="entry name" value="LIPASE B"/>
    <property type="match status" value="1"/>
</dbReference>
<dbReference type="PANTHER" id="PTHR37574">
    <property type="entry name" value="LIPASE B"/>
    <property type="match status" value="1"/>
</dbReference>
<proteinExistence type="predicted"/>
<dbReference type="Proteomes" id="UP001216150">
    <property type="component" value="Unassembled WGS sequence"/>
</dbReference>
<dbReference type="AlphaFoldDB" id="A0AAD6DH31"/>
<dbReference type="InterPro" id="IPR029058">
    <property type="entry name" value="AB_hydrolase_fold"/>
</dbReference>
<dbReference type="EMBL" id="JAQJAC010000006">
    <property type="protein sequence ID" value="KAJ5580846.1"/>
    <property type="molecule type" value="Genomic_DNA"/>
</dbReference>
<accession>A0AAD6DH31</accession>
<gene>
    <name evidence="2" type="ORF">N7450_007147</name>
</gene>
<protein>
    <submittedName>
        <fullName evidence="2">Uncharacterized protein</fullName>
    </submittedName>
</protein>
<evidence type="ECO:0000256" key="1">
    <source>
        <dbReference type="SAM" id="SignalP"/>
    </source>
</evidence>
<comment type="caution">
    <text evidence="2">The sequence shown here is derived from an EMBL/GenBank/DDBJ whole genome shotgun (WGS) entry which is preliminary data.</text>
</comment>
<dbReference type="GO" id="GO:0072330">
    <property type="term" value="P:monocarboxylic acid biosynthetic process"/>
    <property type="evidence" value="ECO:0007669"/>
    <property type="project" value="UniProtKB-ARBA"/>
</dbReference>
<organism evidence="2 3">
    <name type="scientific">Penicillium hetheringtonii</name>
    <dbReference type="NCBI Taxonomy" id="911720"/>
    <lineage>
        <taxon>Eukaryota</taxon>
        <taxon>Fungi</taxon>
        <taxon>Dikarya</taxon>
        <taxon>Ascomycota</taxon>
        <taxon>Pezizomycotina</taxon>
        <taxon>Eurotiomycetes</taxon>
        <taxon>Eurotiomycetidae</taxon>
        <taxon>Eurotiales</taxon>
        <taxon>Aspergillaceae</taxon>
        <taxon>Penicillium</taxon>
    </lineage>
</organism>
<name>A0AAD6DH31_9EURO</name>
<keyword evidence="3" id="KW-1185">Reference proteome</keyword>
<keyword evidence="1" id="KW-0732">Signal</keyword>
<evidence type="ECO:0000313" key="2">
    <source>
        <dbReference type="EMBL" id="KAJ5580846.1"/>
    </source>
</evidence>
<dbReference type="SUPFAM" id="SSF53474">
    <property type="entry name" value="alpha/beta-Hydrolases"/>
    <property type="match status" value="1"/>
</dbReference>
<sequence>MGLFRVSTTLLTLLVAIWWAISERNYTAILNTARLSTSLDPIYTVEQEDLENAVYCPVNVPNAKETVLLVHGTGITLMNDIQISAEYLSYAINHLSTDSPAGSGRISIISWSAGALTTQWTLTFYPQTREKVKRFIAIGADFHGSWSMVPLVYLNMYTPAIVQQVPWSKFHFALVKFGGGRAQVPTTSIGSSTDLMIQPGFYGEGWEWAGFRDSWRLRDGEEVPVSNVDVFKVCAGMAIGERRFPHVVSHDSLLWDAASQKVIFDALHNEEIFVGIGNVSVDDCRGGYGGGFTVRL</sequence>
<feature type="signal peptide" evidence="1">
    <location>
        <begin position="1"/>
        <end position="22"/>
    </location>
</feature>
<reference evidence="2 3" key="1">
    <citation type="journal article" date="2023" name="IMA Fungus">
        <title>Comparative genomic study of the Penicillium genus elucidates a diverse pangenome and 15 lateral gene transfer events.</title>
        <authorList>
            <person name="Petersen C."/>
            <person name="Sorensen T."/>
            <person name="Nielsen M.R."/>
            <person name="Sondergaard T.E."/>
            <person name="Sorensen J.L."/>
            <person name="Fitzpatrick D.A."/>
            <person name="Frisvad J.C."/>
            <person name="Nielsen K.L."/>
        </authorList>
    </citation>
    <scope>NUCLEOTIDE SEQUENCE [LARGE SCALE GENOMIC DNA]</scope>
    <source>
        <strain evidence="2 3">IBT 29057</strain>
    </source>
</reference>
<dbReference type="Gene3D" id="3.40.50.1820">
    <property type="entry name" value="alpha/beta hydrolase"/>
    <property type="match status" value="1"/>
</dbReference>
<evidence type="ECO:0000313" key="3">
    <source>
        <dbReference type="Proteomes" id="UP001216150"/>
    </source>
</evidence>
<dbReference type="InterPro" id="IPR053228">
    <property type="entry name" value="Stereospecific_Lipase"/>
</dbReference>